<reference evidence="3 4" key="1">
    <citation type="submission" date="2019-02" db="EMBL/GenBank/DDBJ databases">
        <title>Deep-cultivation of Planctomycetes and their phenomic and genomic characterization uncovers novel biology.</title>
        <authorList>
            <person name="Wiegand S."/>
            <person name="Jogler M."/>
            <person name="Boedeker C."/>
            <person name="Pinto D."/>
            <person name="Vollmers J."/>
            <person name="Rivas-Marin E."/>
            <person name="Kohn T."/>
            <person name="Peeters S.H."/>
            <person name="Heuer A."/>
            <person name="Rast P."/>
            <person name="Oberbeckmann S."/>
            <person name="Bunk B."/>
            <person name="Jeske O."/>
            <person name="Meyerdierks A."/>
            <person name="Storesund J.E."/>
            <person name="Kallscheuer N."/>
            <person name="Luecker S."/>
            <person name="Lage O.M."/>
            <person name="Pohl T."/>
            <person name="Merkel B.J."/>
            <person name="Hornburger P."/>
            <person name="Mueller R.-W."/>
            <person name="Bruemmer F."/>
            <person name="Labrenz M."/>
            <person name="Spormann A.M."/>
            <person name="Op den Camp H."/>
            <person name="Overmann J."/>
            <person name="Amann R."/>
            <person name="Jetten M.S.M."/>
            <person name="Mascher T."/>
            <person name="Medema M.H."/>
            <person name="Devos D.P."/>
            <person name="Kaster A.-K."/>
            <person name="Ovreas L."/>
            <person name="Rohde M."/>
            <person name="Galperin M.Y."/>
            <person name="Jogler C."/>
        </authorList>
    </citation>
    <scope>NUCLEOTIDE SEQUENCE [LARGE SCALE GENOMIC DNA]</scope>
    <source>
        <strain evidence="3 4">Pla110</strain>
    </source>
</reference>
<evidence type="ECO:0000313" key="4">
    <source>
        <dbReference type="Proteomes" id="UP000317178"/>
    </source>
</evidence>
<dbReference type="InterPro" id="IPR013783">
    <property type="entry name" value="Ig-like_fold"/>
</dbReference>
<dbReference type="OrthoDB" id="282600at2"/>
<accession>A0A518CQI4</accession>
<name>A0A518CQI4_9PLAN</name>
<evidence type="ECO:0000313" key="3">
    <source>
        <dbReference type="EMBL" id="QDU81488.1"/>
    </source>
</evidence>
<dbReference type="EMBL" id="CP036281">
    <property type="protein sequence ID" value="QDU81488.1"/>
    <property type="molecule type" value="Genomic_DNA"/>
</dbReference>
<feature type="compositionally biased region" description="Polar residues" evidence="1">
    <location>
        <begin position="112"/>
        <end position="124"/>
    </location>
</feature>
<dbReference type="RefSeq" id="WP_144996866.1">
    <property type="nucleotide sequence ID" value="NZ_CP036281.1"/>
</dbReference>
<dbReference type="InterPro" id="IPR001434">
    <property type="entry name" value="OmcB-like_DUF11"/>
</dbReference>
<feature type="domain" description="DUF11" evidence="2">
    <location>
        <begin position="650"/>
        <end position="743"/>
    </location>
</feature>
<dbReference type="Proteomes" id="UP000317178">
    <property type="component" value="Chromosome"/>
</dbReference>
<dbReference type="Gene3D" id="2.60.40.10">
    <property type="entry name" value="Immunoglobulins"/>
    <property type="match status" value="2"/>
</dbReference>
<feature type="compositionally biased region" description="Acidic residues" evidence="1">
    <location>
        <begin position="224"/>
        <end position="242"/>
    </location>
</feature>
<dbReference type="Pfam" id="PF01345">
    <property type="entry name" value="DUF11"/>
    <property type="match status" value="2"/>
</dbReference>
<dbReference type="InterPro" id="IPR047589">
    <property type="entry name" value="DUF11_rpt"/>
</dbReference>
<feature type="region of interest" description="Disordered" evidence="1">
    <location>
        <begin position="56"/>
        <end position="76"/>
    </location>
</feature>
<keyword evidence="4" id="KW-1185">Reference proteome</keyword>
<protein>
    <submittedName>
        <fullName evidence="3">Large cysteine-rich periplasmic protein OmcB</fullName>
    </submittedName>
</protein>
<feature type="domain" description="DUF11" evidence="2">
    <location>
        <begin position="537"/>
        <end position="622"/>
    </location>
</feature>
<dbReference type="PANTHER" id="PTHR34819:SF3">
    <property type="entry name" value="CELL SURFACE PROTEIN"/>
    <property type="match status" value="1"/>
</dbReference>
<feature type="region of interest" description="Disordered" evidence="1">
    <location>
        <begin position="191"/>
        <end position="265"/>
    </location>
</feature>
<gene>
    <name evidence="3" type="primary">omcB_1</name>
    <name evidence="3" type="ORF">Pla110_32300</name>
</gene>
<dbReference type="NCBIfam" id="TIGR01451">
    <property type="entry name" value="B_ant_repeat"/>
    <property type="match status" value="1"/>
</dbReference>
<dbReference type="KEGG" id="plon:Pla110_32300"/>
<dbReference type="InterPro" id="IPR051172">
    <property type="entry name" value="Chlamydia_OmcB"/>
</dbReference>
<proteinExistence type="predicted"/>
<sequence>MRNGLMILTTLLLLMGGWGLLSAQSTSLDEFPDHLVPSDLDNKFFLDEVGDAALESERPGKDLRLPSSSQEKMLGVSGRNLGAGKFSGFESEFERQPVLSAQSDSGFDRSSMKTQSRQSQSFDSDTFAGPSIGVNVESSFSRSSSNRKTAFSGFGDEPKSMISQAGFEEQASPGGSMIQQVNSQEQNPFLKKAQQDNTKKVSATAPVKPEASAAELSFPSFPDFELDAKEDAEELEEADETSVTEFQIQPEVKTSAPSPSTSMLNLVPQSEDTETFDQVPSSFSAPGLTGASFAPAPWSKLTIKGPITPSVATRWINKGVLNVGQPAECELQVRNISATSVHNFLIDTVLPPHVELVSVQPETPMTNGQLSWEIDHLKGDEELSFKIKFIPRQRGPLMAEAHVRFSAMTAAAFHVEEPMLKLALEGPERVMVGEAATQIITVANPGTGVAQNVMIHAEVPDGLEHAQGKKVALPVGSLNPGEKRRVRLPLVCVAGGTQKLQISAVAESGLTEVATTSVDVIAPELALLAEGPRLRYVGRTATYRLTVNNIGSAESSNVRLLHRVPTGFNFVQADKGGKFNETTRVVQWFVGRLDQGQTTVVQVQLEATELGKGVQQFAAVSDQATRTEAVVETAVDGTPSLALEILDLDDPVEIGRETAYEIRVRNVGSKAAQQVELNCELPGGVAFKSARGPSAHKEANGVVLFKPLATLPAGETAIFRVHVVGSLAGKHNMSVELKSLDDDEPLVYQEQTQFYQD</sequence>
<feature type="region of interest" description="Disordered" evidence="1">
    <location>
        <begin position="100"/>
        <end position="160"/>
    </location>
</feature>
<dbReference type="AlphaFoldDB" id="A0A518CQI4"/>
<evidence type="ECO:0000259" key="2">
    <source>
        <dbReference type="Pfam" id="PF01345"/>
    </source>
</evidence>
<feature type="compositionally biased region" description="Polar residues" evidence="1">
    <location>
        <begin position="255"/>
        <end position="265"/>
    </location>
</feature>
<organism evidence="3 4">
    <name type="scientific">Polystyrenella longa</name>
    <dbReference type="NCBI Taxonomy" id="2528007"/>
    <lineage>
        <taxon>Bacteria</taxon>
        <taxon>Pseudomonadati</taxon>
        <taxon>Planctomycetota</taxon>
        <taxon>Planctomycetia</taxon>
        <taxon>Planctomycetales</taxon>
        <taxon>Planctomycetaceae</taxon>
        <taxon>Polystyrenella</taxon>
    </lineage>
</organism>
<dbReference type="PANTHER" id="PTHR34819">
    <property type="entry name" value="LARGE CYSTEINE-RICH PERIPLASMIC PROTEIN OMCB"/>
    <property type="match status" value="1"/>
</dbReference>
<evidence type="ECO:0000256" key="1">
    <source>
        <dbReference type="SAM" id="MobiDB-lite"/>
    </source>
</evidence>